<dbReference type="RefSeq" id="WP_185905775.1">
    <property type="nucleotide sequence ID" value="NZ_JACMSE010000009.1"/>
</dbReference>
<protein>
    <submittedName>
        <fullName evidence="2">Helix-turn-helix domain-containing protein</fullName>
    </submittedName>
</protein>
<evidence type="ECO:0000313" key="2">
    <source>
        <dbReference type="EMBL" id="MBC2890016.1"/>
    </source>
</evidence>
<evidence type="ECO:0000313" key="3">
    <source>
        <dbReference type="Proteomes" id="UP000587396"/>
    </source>
</evidence>
<name>A0A842JG92_9ACTN</name>
<gene>
    <name evidence="2" type="ORF">H7313_11795</name>
</gene>
<keyword evidence="3" id="KW-1185">Reference proteome</keyword>
<dbReference type="AlphaFoldDB" id="A0A842JG92"/>
<dbReference type="EMBL" id="JACMSE010000009">
    <property type="protein sequence ID" value="MBC2890016.1"/>
    <property type="molecule type" value="Genomic_DNA"/>
</dbReference>
<proteinExistence type="predicted"/>
<organism evidence="2 3">
    <name type="scientific">Gordonibacter massiliensis</name>
    <name type="common">ex Traore et al. 2017</name>
    <dbReference type="NCBI Taxonomy" id="1841863"/>
    <lineage>
        <taxon>Bacteria</taxon>
        <taxon>Bacillati</taxon>
        <taxon>Actinomycetota</taxon>
        <taxon>Coriobacteriia</taxon>
        <taxon>Eggerthellales</taxon>
        <taxon>Eggerthellaceae</taxon>
        <taxon>Gordonibacter</taxon>
    </lineage>
</organism>
<reference evidence="2 3" key="1">
    <citation type="submission" date="2020-08" db="EMBL/GenBank/DDBJ databases">
        <authorList>
            <person name="Liu C."/>
            <person name="Sun Q."/>
        </authorList>
    </citation>
    <scope>NUCLEOTIDE SEQUENCE [LARGE SCALE GENOMIC DNA]</scope>
    <source>
        <strain evidence="2 3">N22</strain>
    </source>
</reference>
<dbReference type="Gene3D" id="1.10.10.2840">
    <property type="entry name" value="PucR C-terminal helix-turn-helix domain"/>
    <property type="match status" value="1"/>
</dbReference>
<sequence length="383" mass="40944">MITVADIVALPAFKQVRLAAMCPGGYGRPVSNVGIMDCMPDEGAYADYLPGEFIVSNLGFARDDPERCERALLAMLARGVAAVAVKTVYAPPIGDRVLAASTAQGVPLFLYEGDYHEVVAYQALDLIRRDGEESDKGRKIDALLAGHDGSALRAALYEIAGLTGSTVQCLAVAPRADDECSLYAALGVLDGVLAAFRRDWGSVVDARACRYHGALLAFVSYAQPPACARSRSEADLLARATSAAPLFCGMGEETPLSEGDLAIRQALAALGEARSRNVAAVLWADMREDAFRIAAREDRLFARTCALYRNLLASYDEANDAELAATAEAFAASCGDVRMAAERLGQHPNTVRYRLRKARDVLGMPEASDRELARFLAFVALGA</sequence>
<dbReference type="InterPro" id="IPR042070">
    <property type="entry name" value="PucR_C-HTH_sf"/>
</dbReference>
<dbReference type="InterPro" id="IPR025736">
    <property type="entry name" value="PucR_C-HTH_dom"/>
</dbReference>
<dbReference type="Pfam" id="PF13556">
    <property type="entry name" value="HTH_30"/>
    <property type="match status" value="1"/>
</dbReference>
<dbReference type="Proteomes" id="UP000587396">
    <property type="component" value="Unassembled WGS sequence"/>
</dbReference>
<accession>A0A842JG92</accession>
<evidence type="ECO:0000259" key="1">
    <source>
        <dbReference type="Pfam" id="PF13556"/>
    </source>
</evidence>
<feature type="domain" description="PucR C-terminal helix-turn-helix" evidence="1">
    <location>
        <begin position="323"/>
        <end position="372"/>
    </location>
</feature>
<comment type="caution">
    <text evidence="2">The sequence shown here is derived from an EMBL/GenBank/DDBJ whole genome shotgun (WGS) entry which is preliminary data.</text>
</comment>